<evidence type="ECO:0000256" key="6">
    <source>
        <dbReference type="ARBA" id="ARBA00023065"/>
    </source>
</evidence>
<evidence type="ECO:0000256" key="11">
    <source>
        <dbReference type="SAM" id="Phobius"/>
    </source>
</evidence>
<evidence type="ECO:0000256" key="7">
    <source>
        <dbReference type="ARBA" id="ARBA00023136"/>
    </source>
</evidence>
<keyword evidence="8" id="KW-1071">Ligand-gated ion channel</keyword>
<evidence type="ECO:0000256" key="3">
    <source>
        <dbReference type="ARBA" id="ARBA00022448"/>
    </source>
</evidence>
<feature type="region of interest" description="Disordered" evidence="10">
    <location>
        <begin position="283"/>
        <end position="303"/>
    </location>
</feature>
<dbReference type="PANTHER" id="PTHR45651">
    <property type="entry name" value="CYCLIC NUCLEOTIDE-GATED ION CHANNEL 15-RELATED-RELATED"/>
    <property type="match status" value="1"/>
</dbReference>
<feature type="transmembrane region" description="Helical" evidence="11">
    <location>
        <begin position="12"/>
        <end position="30"/>
    </location>
</feature>
<evidence type="ECO:0000256" key="8">
    <source>
        <dbReference type="ARBA" id="ARBA00023286"/>
    </source>
</evidence>
<dbReference type="InterPro" id="IPR014710">
    <property type="entry name" value="RmlC-like_jellyroll"/>
</dbReference>
<proteinExistence type="inferred from homology"/>
<dbReference type="CDD" id="cd00038">
    <property type="entry name" value="CAP_ED"/>
    <property type="match status" value="1"/>
</dbReference>
<accession>A0AAV6JR37</accession>
<dbReference type="InterPro" id="IPR018490">
    <property type="entry name" value="cNMP-bd_dom_sf"/>
</dbReference>
<dbReference type="SUPFAM" id="SSF81324">
    <property type="entry name" value="Voltage-gated potassium channels"/>
    <property type="match status" value="1"/>
</dbReference>
<keyword evidence="9" id="KW-0407">Ion channel</keyword>
<dbReference type="InterPro" id="IPR000595">
    <property type="entry name" value="cNMP-bd_dom"/>
</dbReference>
<dbReference type="GO" id="GO:0012505">
    <property type="term" value="C:endomembrane system"/>
    <property type="evidence" value="ECO:0007669"/>
    <property type="project" value="UniProtKB-SubCell"/>
</dbReference>
<keyword evidence="4 11" id="KW-0812">Transmembrane</keyword>
<dbReference type="PROSITE" id="PS50042">
    <property type="entry name" value="CNMP_BINDING_3"/>
    <property type="match status" value="1"/>
</dbReference>
<name>A0AAV6JR37_9ERIC</name>
<dbReference type="EMBL" id="JACTNZ010000006">
    <property type="protein sequence ID" value="KAG5543278.1"/>
    <property type="molecule type" value="Genomic_DNA"/>
</dbReference>
<evidence type="ECO:0000256" key="10">
    <source>
        <dbReference type="SAM" id="MobiDB-lite"/>
    </source>
</evidence>
<keyword evidence="7 11" id="KW-0472">Membrane</keyword>
<feature type="compositionally biased region" description="Pro residues" evidence="10">
    <location>
        <begin position="284"/>
        <end position="294"/>
    </location>
</feature>
<dbReference type="SUPFAM" id="SSF51206">
    <property type="entry name" value="cAMP-binding domain-like"/>
    <property type="match status" value="1"/>
</dbReference>
<dbReference type="AlphaFoldDB" id="A0AAV6JR37"/>
<dbReference type="SMART" id="SM00100">
    <property type="entry name" value="cNMP"/>
    <property type="match status" value="1"/>
</dbReference>
<sequence>MKILPKYGTKIVFWWCVLAIFFDYLVFYIPVIDDDKKCLGLDENLQTAAIVWRTIFDVFYIIHMIFQFRTRFNVPSASEIALRYSCWDFLMDVLAVLPLPQVFFLSIIPRMGGSRSWNTHFFLRDVFLYQFAARLYRVLRVLPSRKRRSRTSGVFIEAAWDGWDGAAYSLIIYMYFSHDPRTGKTLGIGRKVGRLYELINLHIPSHSIAPPTHSVSQSKCSVTSNSSNSLGFSELSSTVYPEASILSDDPTSAPPGSTPTPSGSSLPEPSHFGFAPNEPFTLPSSPPTELPAPPLSDDSPLRRSTRTFMKDDRAKSVGKTIHFFWVSCLLNYIVYSSLGQNLKTSTNSDEILFAMGVFMFGVMFFSFFIAEIQKHMQQENKIMGLEEWRVKMREVEQWMSARSLPASLRERIKQYEQYKWQKTRGVDEENLISNLPKDLRKDIKRHLGLDRLKRVSSIFRFCSMPLPVPVFQRMDEQLLDALCGRLEQFLYTEGSFIIWEGKPVDAMLFVMDGKLASSTTNGGSIGFFNIEYLERGDFGGEELLGWALDPHSSTKLPFSTRTVKALSEVEALVLKADDLKIVASEFRWSHNKQLRHFFRFYSQQWRTWAACFIQAAWQQYRQNKLEGSLRIKEANRLQDASARGGGSLPSLGAITYVVRFAVNAIRAVRRNGSALTPRLPERIFPTMIQKPAEPDFIAEGYNLQNLFDDTDEETAAESDSTEFRVAFEEGSKGKYAASSSEVPGLPVQARSHQKRSCAEDERYDKLSTQLEEVGLATKTKLEEVDLATKTKLEEVGSAIKKLTDDRLNVNDLYEEVMKTEGFDELTLALAFDHLVENEKVAKAFMVKNARLRRAWLEGFLKTNA</sequence>
<comment type="caution">
    <text evidence="13">The sequence shown here is derived from an EMBL/GenBank/DDBJ whole genome shotgun (WGS) entry which is preliminary data.</text>
</comment>
<comment type="similarity">
    <text evidence="2">Belongs to the cyclic nucleotide-gated cation channel (TC 1.A.1.5) family.</text>
</comment>
<feature type="compositionally biased region" description="Low complexity" evidence="10">
    <location>
        <begin position="259"/>
        <end position="270"/>
    </location>
</feature>
<dbReference type="FunFam" id="1.10.287.630:FF:000003">
    <property type="entry name" value="Cyclic nucleotide-gated ion channel 1"/>
    <property type="match status" value="1"/>
</dbReference>
<evidence type="ECO:0000256" key="5">
    <source>
        <dbReference type="ARBA" id="ARBA00022989"/>
    </source>
</evidence>
<evidence type="ECO:0000256" key="4">
    <source>
        <dbReference type="ARBA" id="ARBA00022692"/>
    </source>
</evidence>
<feature type="region of interest" description="Disordered" evidence="10">
    <location>
        <begin position="244"/>
        <end position="270"/>
    </location>
</feature>
<feature type="domain" description="Cyclic nucleotide-binding" evidence="12">
    <location>
        <begin position="470"/>
        <end position="554"/>
    </location>
</feature>
<keyword evidence="14" id="KW-1185">Reference proteome</keyword>
<dbReference type="PANTHER" id="PTHR45651:SF5">
    <property type="entry name" value="CYCLIC NUCLEOTIDE-GATED ION CHANNEL 1"/>
    <property type="match status" value="1"/>
</dbReference>
<feature type="transmembrane region" description="Helical" evidence="11">
    <location>
        <begin position="351"/>
        <end position="370"/>
    </location>
</feature>
<keyword evidence="6" id="KW-0406">Ion transport</keyword>
<comment type="subcellular location">
    <subcellularLocation>
        <location evidence="1">Endomembrane system</location>
        <topology evidence="1">Multi-pass membrane protein</topology>
    </subcellularLocation>
</comment>
<evidence type="ECO:0000313" key="13">
    <source>
        <dbReference type="EMBL" id="KAG5543278.1"/>
    </source>
</evidence>
<keyword evidence="3" id="KW-0813">Transport</keyword>
<reference evidence="13 14" key="1">
    <citation type="submission" date="2020-08" db="EMBL/GenBank/DDBJ databases">
        <title>Plant Genome Project.</title>
        <authorList>
            <person name="Zhang R.-G."/>
        </authorList>
    </citation>
    <scope>NUCLEOTIDE SEQUENCE [LARGE SCALE GENOMIC DNA]</scope>
    <source>
        <strain evidence="13">WSP0</strain>
        <tissue evidence="13">Leaf</tissue>
    </source>
</reference>
<gene>
    <name evidence="13" type="ORF">RHGRI_016126</name>
</gene>
<evidence type="ECO:0000256" key="2">
    <source>
        <dbReference type="ARBA" id="ARBA00010486"/>
    </source>
</evidence>
<evidence type="ECO:0000256" key="1">
    <source>
        <dbReference type="ARBA" id="ARBA00004127"/>
    </source>
</evidence>
<evidence type="ECO:0000256" key="9">
    <source>
        <dbReference type="ARBA" id="ARBA00023303"/>
    </source>
</evidence>
<evidence type="ECO:0000259" key="12">
    <source>
        <dbReference type="PROSITE" id="PS50042"/>
    </source>
</evidence>
<evidence type="ECO:0000313" key="14">
    <source>
        <dbReference type="Proteomes" id="UP000823749"/>
    </source>
</evidence>
<feature type="transmembrane region" description="Helical" evidence="11">
    <location>
        <begin position="89"/>
        <end position="109"/>
    </location>
</feature>
<protein>
    <recommendedName>
        <fullName evidence="12">Cyclic nucleotide-binding domain-containing protein</fullName>
    </recommendedName>
</protein>
<dbReference type="GO" id="GO:0034220">
    <property type="term" value="P:monoatomic ion transmembrane transport"/>
    <property type="evidence" value="ECO:0007669"/>
    <property type="project" value="UniProtKB-KW"/>
</dbReference>
<keyword evidence="5 11" id="KW-1133">Transmembrane helix</keyword>
<organism evidence="13 14">
    <name type="scientific">Rhododendron griersonianum</name>
    <dbReference type="NCBI Taxonomy" id="479676"/>
    <lineage>
        <taxon>Eukaryota</taxon>
        <taxon>Viridiplantae</taxon>
        <taxon>Streptophyta</taxon>
        <taxon>Embryophyta</taxon>
        <taxon>Tracheophyta</taxon>
        <taxon>Spermatophyta</taxon>
        <taxon>Magnoliopsida</taxon>
        <taxon>eudicotyledons</taxon>
        <taxon>Gunneridae</taxon>
        <taxon>Pentapetalae</taxon>
        <taxon>asterids</taxon>
        <taxon>Ericales</taxon>
        <taxon>Ericaceae</taxon>
        <taxon>Ericoideae</taxon>
        <taxon>Rhodoreae</taxon>
        <taxon>Rhododendron</taxon>
    </lineage>
</organism>
<feature type="transmembrane region" description="Helical" evidence="11">
    <location>
        <begin position="320"/>
        <end position="339"/>
    </location>
</feature>
<dbReference type="Gene3D" id="1.10.287.630">
    <property type="entry name" value="Helix hairpin bin"/>
    <property type="match status" value="1"/>
</dbReference>
<dbReference type="Proteomes" id="UP000823749">
    <property type="component" value="Chromosome 6"/>
</dbReference>
<dbReference type="Gene3D" id="2.60.120.10">
    <property type="entry name" value="Jelly Rolls"/>
    <property type="match status" value="1"/>
</dbReference>
<feature type="transmembrane region" description="Helical" evidence="11">
    <location>
        <begin position="50"/>
        <end position="68"/>
    </location>
</feature>